<keyword evidence="3" id="KW-1185">Reference proteome</keyword>
<accession>A0ABX4YH38</accession>
<comment type="caution">
    <text evidence="2">The sequence shown here is derived from an EMBL/GenBank/DDBJ whole genome shotgun (WGS) entry which is preliminary data.</text>
</comment>
<proteinExistence type="predicted"/>
<keyword evidence="1" id="KW-0472">Membrane</keyword>
<protein>
    <submittedName>
        <fullName evidence="2">Phage baseplate protein</fullName>
    </submittedName>
</protein>
<dbReference type="Proteomes" id="UP000094669">
    <property type="component" value="Unassembled WGS sequence"/>
</dbReference>
<organism evidence="2 3">
    <name type="scientific">Leptospira inadai serovar Lyme</name>
    <dbReference type="NCBI Taxonomy" id="293084"/>
    <lineage>
        <taxon>Bacteria</taxon>
        <taxon>Pseudomonadati</taxon>
        <taxon>Spirochaetota</taxon>
        <taxon>Spirochaetia</taxon>
        <taxon>Leptospirales</taxon>
        <taxon>Leptospiraceae</taxon>
        <taxon>Leptospira</taxon>
    </lineage>
</organism>
<feature type="transmembrane region" description="Helical" evidence="1">
    <location>
        <begin position="307"/>
        <end position="330"/>
    </location>
</feature>
<gene>
    <name evidence="2" type="ORF">BES34_014405</name>
</gene>
<reference evidence="2" key="1">
    <citation type="submission" date="2018-01" db="EMBL/GenBank/DDBJ databases">
        <title>Genomic characterization of Leptospira inadai serogroup Lyme isolated from captured rat in Brazil and comparative analysis with human reference strain.</title>
        <authorList>
            <person name="Moreno L.Z."/>
            <person name="Loureiro A.P."/>
            <person name="Miraglia F."/>
            <person name="Kremer F.S."/>
            <person name="Eslabao M.R."/>
            <person name="Dellagostin O.A."/>
            <person name="Lilenbaum W."/>
            <person name="Moreno A.M."/>
        </authorList>
    </citation>
    <scope>NUCLEOTIDE SEQUENCE [LARGE SCALE GENOMIC DNA]</scope>
    <source>
        <strain evidence="2">M34/99</strain>
    </source>
</reference>
<dbReference type="EMBL" id="MCRM02000015">
    <property type="protein sequence ID" value="PNV74372.1"/>
    <property type="molecule type" value="Genomic_DNA"/>
</dbReference>
<keyword evidence="1" id="KW-1133">Transmembrane helix</keyword>
<evidence type="ECO:0000313" key="3">
    <source>
        <dbReference type="Proteomes" id="UP000094669"/>
    </source>
</evidence>
<evidence type="ECO:0000256" key="1">
    <source>
        <dbReference type="SAM" id="Phobius"/>
    </source>
</evidence>
<evidence type="ECO:0000313" key="2">
    <source>
        <dbReference type="EMBL" id="PNV74372.1"/>
    </source>
</evidence>
<dbReference type="RefSeq" id="WP_010420231.1">
    <property type="nucleotide sequence ID" value="NZ_MCRM02000015.1"/>
</dbReference>
<keyword evidence="1" id="KW-0812">Transmembrane</keyword>
<name>A0ABX4YH38_9LEPT</name>
<sequence>MGSPSPYIAKTLLEYVTAISNFLVSRGSKLTNFNPGSRISTIIEAVATVLAEGDTRTLNGFKFAIKEQVYNAFGFSRLPGLNSVGIVRFEVSSALTSDLTFPVFHLDLFGLSYSSIAPVTLKTGQTYSEIELKASSPGTDYNIKASSIDTSLGLGSLDITLPKNVHLWNPSDFSGGTNIESEESRLKRFQDFILSLGRSTTLGVYNAALSVIGVAGVQITTNVNPVSNLFETGWVNLYVSDGTSNPSKTLLERVRKTVVGDLNDPVNFPGYAAAGVFVTVNPIPVIGVTCDFTLELLTDSRLSNSDALSIAINALVLYINTLPVGFYVLLDQVKATLLKSHPDFYEVNINFLYAKLSTDPVPSPTPPPTDVSIAINYLPRTGGTTGGVVSGNIIRISPP</sequence>